<evidence type="ECO:0000313" key="2">
    <source>
        <dbReference type="EMBL" id="KAK1600194.1"/>
    </source>
</evidence>
<accession>A0AAD8QFI5</accession>
<feature type="compositionally biased region" description="Basic and acidic residues" evidence="1">
    <location>
        <begin position="110"/>
        <end position="134"/>
    </location>
</feature>
<feature type="compositionally biased region" description="Basic and acidic residues" evidence="1">
    <location>
        <begin position="157"/>
        <end position="168"/>
    </location>
</feature>
<feature type="compositionally biased region" description="Polar residues" evidence="1">
    <location>
        <begin position="144"/>
        <end position="153"/>
    </location>
</feature>
<evidence type="ECO:0000256" key="1">
    <source>
        <dbReference type="SAM" id="MobiDB-lite"/>
    </source>
</evidence>
<keyword evidence="3" id="KW-1185">Reference proteome</keyword>
<dbReference type="Proteomes" id="UP001230504">
    <property type="component" value="Unassembled WGS sequence"/>
</dbReference>
<reference evidence="2" key="1">
    <citation type="submission" date="2021-06" db="EMBL/GenBank/DDBJ databases">
        <title>Comparative genomics, transcriptomics and evolutionary studies reveal genomic signatures of adaptation to plant cell wall in hemibiotrophic fungi.</title>
        <authorList>
            <consortium name="DOE Joint Genome Institute"/>
            <person name="Baroncelli R."/>
            <person name="Diaz J.F."/>
            <person name="Benocci T."/>
            <person name="Peng M."/>
            <person name="Battaglia E."/>
            <person name="Haridas S."/>
            <person name="Andreopoulos W."/>
            <person name="Labutti K."/>
            <person name="Pangilinan J."/>
            <person name="Floch G.L."/>
            <person name="Makela M.R."/>
            <person name="Henrissat B."/>
            <person name="Grigoriev I.V."/>
            <person name="Crouch J.A."/>
            <person name="De Vries R.P."/>
            <person name="Sukno S.A."/>
            <person name="Thon M.R."/>
        </authorList>
    </citation>
    <scope>NUCLEOTIDE SEQUENCE</scope>
    <source>
        <strain evidence="2">CBS 125086</strain>
    </source>
</reference>
<protein>
    <submittedName>
        <fullName evidence="2">Uncharacterized protein</fullName>
    </submittedName>
</protein>
<sequence length="179" mass="19139">MRAQELISPLGRDESGLGPSPRAIIQSRSATSEKQVRVAQCAGGALRSLLPFLLPLLFFFFFCPAKTVGIGGRTSIVRPVSDLAAAAAAAASTAFPFHWTSKTKRREAIPGERKGWFPALDDNKMARRGADTKPDGVPLRGCQSMPSVPSEEQSGVPHHDDVDAELRGKPGKSQVAHPI</sequence>
<comment type="caution">
    <text evidence="2">The sequence shown here is derived from an EMBL/GenBank/DDBJ whole genome shotgun (WGS) entry which is preliminary data.</text>
</comment>
<organism evidence="2 3">
    <name type="scientific">Colletotrichum navitas</name>
    <dbReference type="NCBI Taxonomy" id="681940"/>
    <lineage>
        <taxon>Eukaryota</taxon>
        <taxon>Fungi</taxon>
        <taxon>Dikarya</taxon>
        <taxon>Ascomycota</taxon>
        <taxon>Pezizomycotina</taxon>
        <taxon>Sordariomycetes</taxon>
        <taxon>Hypocreomycetidae</taxon>
        <taxon>Glomerellales</taxon>
        <taxon>Glomerellaceae</taxon>
        <taxon>Colletotrichum</taxon>
        <taxon>Colletotrichum graminicola species complex</taxon>
    </lineage>
</organism>
<gene>
    <name evidence="2" type="ORF">LY79DRAFT_10357</name>
</gene>
<feature type="region of interest" description="Disordered" evidence="1">
    <location>
        <begin position="110"/>
        <end position="179"/>
    </location>
</feature>
<proteinExistence type="predicted"/>
<feature type="region of interest" description="Disordered" evidence="1">
    <location>
        <begin position="1"/>
        <end position="22"/>
    </location>
</feature>
<name>A0AAD8QFI5_9PEZI</name>
<dbReference type="EMBL" id="JAHLJV010000001">
    <property type="protein sequence ID" value="KAK1600194.1"/>
    <property type="molecule type" value="Genomic_DNA"/>
</dbReference>
<dbReference type="AlphaFoldDB" id="A0AAD8QFI5"/>
<evidence type="ECO:0000313" key="3">
    <source>
        <dbReference type="Proteomes" id="UP001230504"/>
    </source>
</evidence>
<dbReference type="RefSeq" id="XP_060420690.1">
    <property type="nucleotide sequence ID" value="XM_060550645.1"/>
</dbReference>
<dbReference type="GeneID" id="85434885"/>